<dbReference type="Pfam" id="PF08613">
    <property type="entry name" value="Cyclin"/>
    <property type="match status" value="1"/>
</dbReference>
<evidence type="ECO:0000256" key="1">
    <source>
        <dbReference type="SAM" id="MobiDB-lite"/>
    </source>
</evidence>
<evidence type="ECO:0008006" key="4">
    <source>
        <dbReference type="Google" id="ProtNLM"/>
    </source>
</evidence>
<proteinExistence type="predicted"/>
<gene>
    <name evidence="2" type="ORF">LGLO00237_LOCUS5817</name>
    <name evidence="3" type="ORF">LGLO00237_LOCUS5818</name>
</gene>
<dbReference type="PANTHER" id="PTHR15615">
    <property type="match status" value="1"/>
</dbReference>
<dbReference type="AlphaFoldDB" id="A0A6V3JW17"/>
<name>A0A6V3JW17_9EUKA</name>
<dbReference type="CDD" id="cd20558">
    <property type="entry name" value="CYCLIN_ScPCL7-like"/>
    <property type="match status" value="1"/>
</dbReference>
<protein>
    <recommendedName>
        <fullName evidence="4">Cyclin</fullName>
    </recommendedName>
</protein>
<sequence length="334" mass="38086">MNTTTVSSMSIENNPFTFIDDNFPLETVTTAVGCILAQVCAANEKLLLTRIPPKSRFQATNRPQISIQGYVSRISKYSQCNAQSFILALIYIDRLIQRNPSFLITSLNAHRLFITAIVAAAKFSSDFFFKNSFYAKVGGISTPELNELELEFLFRTHFDLFVKKDTFCQYHQHLMMYSTNGTRIPRPLLVKETAESTKPKIETVCVPERCKAQQYSRPRVQENARDVDINCGGISVPYNLRSNGQNRSRCRQPFSRYQFPQAQNSHHQASFHPSHRRHKSDQNHFHGNHPYAKRHRSTDRNNISVTSEANLGKSVSVSMDIWFPMPSATTVAAR</sequence>
<dbReference type="SUPFAM" id="SSF47954">
    <property type="entry name" value="Cyclin-like"/>
    <property type="match status" value="1"/>
</dbReference>
<reference evidence="3" key="1">
    <citation type="submission" date="2021-01" db="EMBL/GenBank/DDBJ databases">
        <authorList>
            <person name="Corre E."/>
            <person name="Pelletier E."/>
            <person name="Niang G."/>
            <person name="Scheremetjew M."/>
            <person name="Finn R."/>
            <person name="Kale V."/>
            <person name="Holt S."/>
            <person name="Cochrane G."/>
            <person name="Meng A."/>
            <person name="Brown T."/>
            <person name="Cohen L."/>
        </authorList>
    </citation>
    <scope>NUCLEOTIDE SEQUENCE</scope>
    <source>
        <strain evidence="3">CCCM811</strain>
    </source>
</reference>
<dbReference type="GO" id="GO:0019901">
    <property type="term" value="F:protein kinase binding"/>
    <property type="evidence" value="ECO:0007669"/>
    <property type="project" value="InterPro"/>
</dbReference>
<dbReference type="InterPro" id="IPR013922">
    <property type="entry name" value="Cyclin_PHO80-like"/>
</dbReference>
<dbReference type="InterPro" id="IPR036915">
    <property type="entry name" value="Cyclin-like_sf"/>
</dbReference>
<dbReference type="EMBL" id="HBIV01007816">
    <property type="protein sequence ID" value="CAE0652824.1"/>
    <property type="molecule type" value="Transcribed_RNA"/>
</dbReference>
<accession>A0A6V3JW17</accession>
<evidence type="ECO:0000313" key="2">
    <source>
        <dbReference type="EMBL" id="CAE0652822.1"/>
    </source>
</evidence>
<organism evidence="3">
    <name type="scientific">Lotharella globosa</name>
    <dbReference type="NCBI Taxonomy" id="91324"/>
    <lineage>
        <taxon>Eukaryota</taxon>
        <taxon>Sar</taxon>
        <taxon>Rhizaria</taxon>
        <taxon>Cercozoa</taxon>
        <taxon>Chlorarachniophyceae</taxon>
        <taxon>Lotharella</taxon>
    </lineage>
</organism>
<dbReference type="PANTHER" id="PTHR15615:SF108">
    <property type="entry name" value="PROTEIN CNPPD1"/>
    <property type="match status" value="1"/>
</dbReference>
<evidence type="ECO:0000313" key="3">
    <source>
        <dbReference type="EMBL" id="CAE0652824.1"/>
    </source>
</evidence>
<dbReference type="Gene3D" id="1.10.472.10">
    <property type="entry name" value="Cyclin-like"/>
    <property type="match status" value="1"/>
</dbReference>
<feature type="region of interest" description="Disordered" evidence="1">
    <location>
        <begin position="261"/>
        <end position="301"/>
    </location>
</feature>
<dbReference type="EMBL" id="HBIV01007815">
    <property type="protein sequence ID" value="CAE0652822.1"/>
    <property type="molecule type" value="Transcribed_RNA"/>
</dbReference>